<dbReference type="AlphaFoldDB" id="A0A9N9BY88"/>
<dbReference type="OrthoDB" id="2417740at2759"/>
<reference evidence="3" key="1">
    <citation type="submission" date="2021-06" db="EMBL/GenBank/DDBJ databases">
        <authorList>
            <person name="Kallberg Y."/>
            <person name="Tangrot J."/>
            <person name="Rosling A."/>
        </authorList>
    </citation>
    <scope>NUCLEOTIDE SEQUENCE</scope>
    <source>
        <strain evidence="3">MT106</strain>
    </source>
</reference>
<gene>
    <name evidence="3" type="ORF">AGERDE_LOCUS8077</name>
</gene>
<feature type="transmembrane region" description="Helical" evidence="1">
    <location>
        <begin position="747"/>
        <end position="770"/>
    </location>
</feature>
<dbReference type="Proteomes" id="UP000789831">
    <property type="component" value="Unassembled WGS sequence"/>
</dbReference>
<keyword evidence="1" id="KW-0472">Membrane</keyword>
<feature type="chain" id="PRO_5040245841" evidence="2">
    <location>
        <begin position="34"/>
        <end position="917"/>
    </location>
</feature>
<keyword evidence="1" id="KW-1133">Transmembrane helix</keyword>
<feature type="signal peptide" evidence="2">
    <location>
        <begin position="1"/>
        <end position="33"/>
    </location>
</feature>
<name>A0A9N9BY88_9GLOM</name>
<dbReference type="EMBL" id="CAJVPL010001619">
    <property type="protein sequence ID" value="CAG8580095.1"/>
    <property type="molecule type" value="Genomic_DNA"/>
</dbReference>
<accession>A0A9N9BY88</accession>
<evidence type="ECO:0000256" key="2">
    <source>
        <dbReference type="SAM" id="SignalP"/>
    </source>
</evidence>
<proteinExistence type="predicted"/>
<evidence type="ECO:0000313" key="3">
    <source>
        <dbReference type="EMBL" id="CAG8580095.1"/>
    </source>
</evidence>
<feature type="transmembrane region" description="Helical" evidence="1">
    <location>
        <begin position="691"/>
        <end position="710"/>
    </location>
</feature>
<keyword evidence="4" id="KW-1185">Reference proteome</keyword>
<organism evidence="3 4">
    <name type="scientific">Ambispora gerdemannii</name>
    <dbReference type="NCBI Taxonomy" id="144530"/>
    <lineage>
        <taxon>Eukaryota</taxon>
        <taxon>Fungi</taxon>
        <taxon>Fungi incertae sedis</taxon>
        <taxon>Mucoromycota</taxon>
        <taxon>Glomeromycotina</taxon>
        <taxon>Glomeromycetes</taxon>
        <taxon>Archaeosporales</taxon>
        <taxon>Ambisporaceae</taxon>
        <taxon>Ambispora</taxon>
    </lineage>
</organism>
<comment type="caution">
    <text evidence="3">The sequence shown here is derived from an EMBL/GenBank/DDBJ whole genome shotgun (WGS) entry which is preliminary data.</text>
</comment>
<feature type="transmembrane region" description="Helical" evidence="1">
    <location>
        <begin position="717"/>
        <end position="735"/>
    </location>
</feature>
<sequence length="917" mass="104433">MIMHKIRFNFKTIFVILSIILELLLTNLPESHATFNVSFTEDLDGMIVFTSIIDRKGTILLRLIRGNTLDACNYTDEPRIHLRVILSTGEVHKIDLPKNTLNILPPNFCPDDYLYFYLLEPNYIIFTFYNFDDQIPLRSKSYDETGVVLSYTGEIVSTFSLGRGTPLNETITVSLDPKGGFMRTFIWPNGTITWTKFTSPDEQRTIYKLGEGILFAPTPQEIVFRFNAFSLIDGGYGCAIVTNQTIRATNTSIQTRMLDETTWTAYVTFLWDTVNTPSQLFILYQTSIPWETVKVGTCRRAYDGTGFACFLKFQLTGLLPLIYSVHFLSQGSVTSIRKLRNYNQTNFEIDTFYNVFAGGYVVIGVLYQGDQATLIGNFYNTSGSIIETINIGDDNYYKVNNFPNNNSLFYANIDRNDTKTWRVGAIPLPPLKHYDERYSNPNINSTTPTIDEVIELHATSLSITYNSKVVFGSGNTSIYQKLPNGDLLREQTSYEVIEYLPDSGYTKVLITAIRSTFNVPSATYYVEVGANFVQLSENKEPIYGIEPNIWTFKTGPYKQISRTEPVSGLIRLHVNGSAEFVKAYKSYGYSIMNNLANQIASIIPVSPNQIHIRDAYQYDQNTPPRVLLRMDITHNASNNEQDVPQIIEDFTILLENMKYTQLSRENYTSWLDNTYNFQITANLWSRYKTTIIIGGTIFCAVITIYLYAVYRNKNARNFVIITVALIVQDFFFDVLFVIKNGRDFDDLFLPCVLTFIIPIIFNTVMASFILLSENSREDKFNDWFRKYPQVAAVFTLAACADVDILNVLSSRVGGLMIFSAVYSNRAELMIFRAVCLNLLIEDLPQFIIRVIYWRKNITYNVLPTIALISAGVSLLTTVVGRLYQGIIRCNINKRETLVGLIGETISLEPKNQKEENG</sequence>
<keyword evidence="2" id="KW-0732">Signal</keyword>
<evidence type="ECO:0000313" key="4">
    <source>
        <dbReference type="Proteomes" id="UP000789831"/>
    </source>
</evidence>
<feature type="transmembrane region" description="Helical" evidence="1">
    <location>
        <begin position="864"/>
        <end position="883"/>
    </location>
</feature>
<evidence type="ECO:0000256" key="1">
    <source>
        <dbReference type="SAM" id="Phobius"/>
    </source>
</evidence>
<protein>
    <submittedName>
        <fullName evidence="3">11422_t:CDS:1</fullName>
    </submittedName>
</protein>
<feature type="non-terminal residue" evidence="3">
    <location>
        <position position="1"/>
    </location>
</feature>
<keyword evidence="1" id="KW-0812">Transmembrane</keyword>